<comment type="caution">
    <text evidence="1">The sequence shown here is derived from an EMBL/GenBank/DDBJ whole genome shotgun (WGS) entry which is preliminary data.</text>
</comment>
<organism evidence="1 2">
    <name type="scientific">Phytophthora lilii</name>
    <dbReference type="NCBI Taxonomy" id="2077276"/>
    <lineage>
        <taxon>Eukaryota</taxon>
        <taxon>Sar</taxon>
        <taxon>Stramenopiles</taxon>
        <taxon>Oomycota</taxon>
        <taxon>Peronosporomycetes</taxon>
        <taxon>Peronosporales</taxon>
        <taxon>Peronosporaceae</taxon>
        <taxon>Phytophthora</taxon>
    </lineage>
</organism>
<dbReference type="AlphaFoldDB" id="A0A9W6WP02"/>
<keyword evidence="2" id="KW-1185">Reference proteome</keyword>
<reference evidence="1" key="1">
    <citation type="submission" date="2023-04" db="EMBL/GenBank/DDBJ databases">
        <title>Phytophthora lilii NBRC 32176.</title>
        <authorList>
            <person name="Ichikawa N."/>
            <person name="Sato H."/>
            <person name="Tonouchi N."/>
        </authorList>
    </citation>
    <scope>NUCLEOTIDE SEQUENCE</scope>
    <source>
        <strain evidence="1">NBRC 32176</strain>
    </source>
</reference>
<dbReference type="EMBL" id="BSXW01000089">
    <property type="protein sequence ID" value="GMF11835.1"/>
    <property type="molecule type" value="Genomic_DNA"/>
</dbReference>
<sequence>MEMTSSVMRFALATYFMKRGGLSSVFSAASCPSPSYEPSFTTSQLSDDEEKEIIDSSFSHVVSTHVSNLRELLVEQRFQDWSKGIAELREYVAANNQIDLLVAVLVKMIQRQEEDAVCIVQGNNASCSFQSVSGLSVRVVEVIEHMCFEDDGEPSVVFDQVRYNV</sequence>
<name>A0A9W6WP02_9STRA</name>
<evidence type="ECO:0000313" key="2">
    <source>
        <dbReference type="Proteomes" id="UP001165083"/>
    </source>
</evidence>
<dbReference type="OrthoDB" id="160763at2759"/>
<proteinExistence type="predicted"/>
<dbReference type="Proteomes" id="UP001165083">
    <property type="component" value="Unassembled WGS sequence"/>
</dbReference>
<gene>
    <name evidence="1" type="ORF">Plil01_000250600</name>
</gene>
<evidence type="ECO:0000313" key="1">
    <source>
        <dbReference type="EMBL" id="GMF11835.1"/>
    </source>
</evidence>
<accession>A0A9W6WP02</accession>
<protein>
    <submittedName>
        <fullName evidence="1">Unnamed protein product</fullName>
    </submittedName>
</protein>